<dbReference type="STRING" id="661478.OP10G_1153"/>
<evidence type="ECO:0000313" key="2">
    <source>
        <dbReference type="Proteomes" id="UP000027982"/>
    </source>
</evidence>
<sequence length="289" mass="31515">MISFAAGLILALGIGIPGPPQVASKFPLAAFVGKDFKALTRDELEPMRRFLVSKRIGSDSDPRLDVANRLGGRYDPWALWDWGGDGSKFVLAIAQYGKVIPSQSRGGVFIFDSAGNVVGSSTFGVGWRTFPTSIETQEVAGVGKVIHFSSRPVINGREDVAGFFVGMDGSRPALIRIADKKDRVVPNVYFASNHQLGPAFDTADVIDKLKSDSPIRVLEALNWFAGMHALPDPQGWMSSGEKISDAVRYRTLAGLPETFALIFSLTHSANPWIRDAARLALEHRGWPYR</sequence>
<accession>A0A068NM25</accession>
<keyword evidence="2" id="KW-1185">Reference proteome</keyword>
<reference evidence="1 2" key="1">
    <citation type="journal article" date="2014" name="PLoS ONE">
        <title>The first complete genome sequence of the class fimbriimonadia in the phylum armatimonadetes.</title>
        <authorList>
            <person name="Hu Z.Y."/>
            <person name="Wang Y.Z."/>
            <person name="Im W.T."/>
            <person name="Wang S.Y."/>
            <person name="Zhao G.P."/>
            <person name="Zheng H.J."/>
            <person name="Quan Z.X."/>
        </authorList>
    </citation>
    <scope>NUCLEOTIDE SEQUENCE [LARGE SCALE GENOMIC DNA]</scope>
    <source>
        <strain evidence="1">Gsoil 348</strain>
    </source>
</reference>
<dbReference type="RefSeq" id="WP_025226849.1">
    <property type="nucleotide sequence ID" value="NZ_CP007139.1"/>
</dbReference>
<dbReference type="EMBL" id="CP007139">
    <property type="protein sequence ID" value="AIE84521.1"/>
    <property type="molecule type" value="Genomic_DNA"/>
</dbReference>
<dbReference type="HOGENOM" id="CLU_962242_0_0_0"/>
<evidence type="ECO:0000313" key="1">
    <source>
        <dbReference type="EMBL" id="AIE84521.1"/>
    </source>
</evidence>
<organism evidence="1 2">
    <name type="scientific">Fimbriimonas ginsengisoli Gsoil 348</name>
    <dbReference type="NCBI Taxonomy" id="661478"/>
    <lineage>
        <taxon>Bacteria</taxon>
        <taxon>Bacillati</taxon>
        <taxon>Armatimonadota</taxon>
        <taxon>Fimbriimonadia</taxon>
        <taxon>Fimbriimonadales</taxon>
        <taxon>Fimbriimonadaceae</taxon>
        <taxon>Fimbriimonas</taxon>
    </lineage>
</organism>
<dbReference type="KEGG" id="fgi:OP10G_1153"/>
<protein>
    <submittedName>
        <fullName evidence="1">Uncharacterized protein</fullName>
    </submittedName>
</protein>
<dbReference type="Proteomes" id="UP000027982">
    <property type="component" value="Chromosome"/>
</dbReference>
<dbReference type="AlphaFoldDB" id="A0A068NM25"/>
<proteinExistence type="predicted"/>
<name>A0A068NM25_FIMGI</name>
<dbReference type="OrthoDB" id="9885040at2"/>
<gene>
    <name evidence="1" type="ORF">OP10G_1153</name>
</gene>